<protein>
    <submittedName>
        <fullName evidence="1">Uncharacterized protein</fullName>
    </submittedName>
</protein>
<keyword evidence="2" id="KW-1185">Reference proteome</keyword>
<evidence type="ECO:0000313" key="2">
    <source>
        <dbReference type="Proteomes" id="UP000821845"/>
    </source>
</evidence>
<gene>
    <name evidence="1" type="ORF">HPB50_014536</name>
</gene>
<sequence length="209" mass="23407">MPLINWNEATVEDLHGFTTDFIRHELSRRNLETTGSKDEMIERLLADIAHNRQPSGIPDSTAEQPVVTSSTQVLSDLLQQFLTLSQRPTVPVQVTTLPDLSASLPTFSGDGSISAHQWLEELERTQGLASWTPSTLLAVALGKLRGPAADWKSVAGNHCDTWENFKLEFENQFGDKLTLLQWQHIVTRRVQLPSESLVDYSLAKLKFTQ</sequence>
<proteinExistence type="predicted"/>
<dbReference type="EMBL" id="CM023488">
    <property type="protein sequence ID" value="KAH6924267.1"/>
    <property type="molecule type" value="Genomic_DNA"/>
</dbReference>
<organism evidence="1 2">
    <name type="scientific">Hyalomma asiaticum</name>
    <name type="common">Tick</name>
    <dbReference type="NCBI Taxonomy" id="266040"/>
    <lineage>
        <taxon>Eukaryota</taxon>
        <taxon>Metazoa</taxon>
        <taxon>Ecdysozoa</taxon>
        <taxon>Arthropoda</taxon>
        <taxon>Chelicerata</taxon>
        <taxon>Arachnida</taxon>
        <taxon>Acari</taxon>
        <taxon>Parasitiformes</taxon>
        <taxon>Ixodida</taxon>
        <taxon>Ixodoidea</taxon>
        <taxon>Ixodidae</taxon>
        <taxon>Hyalomminae</taxon>
        <taxon>Hyalomma</taxon>
    </lineage>
</organism>
<dbReference type="Proteomes" id="UP000821845">
    <property type="component" value="Chromosome 8"/>
</dbReference>
<reference evidence="1" key="1">
    <citation type="submission" date="2020-05" db="EMBL/GenBank/DDBJ databases">
        <title>Large-scale comparative analyses of tick genomes elucidate their genetic diversity and vector capacities.</title>
        <authorList>
            <person name="Jia N."/>
            <person name="Wang J."/>
            <person name="Shi W."/>
            <person name="Du L."/>
            <person name="Sun Y."/>
            <person name="Zhan W."/>
            <person name="Jiang J."/>
            <person name="Wang Q."/>
            <person name="Zhang B."/>
            <person name="Ji P."/>
            <person name="Sakyi L.B."/>
            <person name="Cui X."/>
            <person name="Yuan T."/>
            <person name="Jiang B."/>
            <person name="Yang W."/>
            <person name="Lam T.T.-Y."/>
            <person name="Chang Q."/>
            <person name="Ding S."/>
            <person name="Wang X."/>
            <person name="Zhu J."/>
            <person name="Ruan X."/>
            <person name="Zhao L."/>
            <person name="Wei J."/>
            <person name="Que T."/>
            <person name="Du C."/>
            <person name="Cheng J."/>
            <person name="Dai P."/>
            <person name="Han X."/>
            <person name="Huang E."/>
            <person name="Gao Y."/>
            <person name="Liu J."/>
            <person name="Shao H."/>
            <person name="Ye R."/>
            <person name="Li L."/>
            <person name="Wei W."/>
            <person name="Wang X."/>
            <person name="Wang C."/>
            <person name="Yang T."/>
            <person name="Huo Q."/>
            <person name="Li W."/>
            <person name="Guo W."/>
            <person name="Chen H."/>
            <person name="Zhou L."/>
            <person name="Ni X."/>
            <person name="Tian J."/>
            <person name="Zhou Y."/>
            <person name="Sheng Y."/>
            <person name="Liu T."/>
            <person name="Pan Y."/>
            <person name="Xia L."/>
            <person name="Li J."/>
            <person name="Zhao F."/>
            <person name="Cao W."/>
        </authorList>
    </citation>
    <scope>NUCLEOTIDE SEQUENCE</scope>
    <source>
        <strain evidence="1">Hyas-2018</strain>
    </source>
</reference>
<comment type="caution">
    <text evidence="1">The sequence shown here is derived from an EMBL/GenBank/DDBJ whole genome shotgun (WGS) entry which is preliminary data.</text>
</comment>
<name>A0ACB7RR26_HYAAI</name>
<evidence type="ECO:0000313" key="1">
    <source>
        <dbReference type="EMBL" id="KAH6924267.1"/>
    </source>
</evidence>
<accession>A0ACB7RR26</accession>